<dbReference type="OrthoDB" id="6400405at2"/>
<protein>
    <submittedName>
        <fullName evidence="1">Uncharacterized protein</fullName>
    </submittedName>
</protein>
<dbReference type="Proteomes" id="UP000288212">
    <property type="component" value="Unassembled WGS sequence"/>
</dbReference>
<evidence type="ECO:0000313" key="1">
    <source>
        <dbReference type="EMBL" id="RUO20164.1"/>
    </source>
</evidence>
<sequence>MKTTLRVSVQAVVFSGLALFLSGCESSDLAYFNVAVQCQSAYPNDSWAQQECMNRGASIIQSYEAEQRCDNAVNAMRRDMEEYDRYTIAVEKTRAMVYEQVNTFRTKFVDCTMTYRFNQCTDAHSKVILANIDLVIHELNEQERWDYEIANTRAQLRQSCSAYWDLSSYQVDTHYNDNRRILDSWKKHIEDTVNELAYLYW</sequence>
<dbReference type="PROSITE" id="PS51257">
    <property type="entry name" value="PROKAR_LIPOPROTEIN"/>
    <property type="match status" value="1"/>
</dbReference>
<evidence type="ECO:0000313" key="2">
    <source>
        <dbReference type="Proteomes" id="UP000288212"/>
    </source>
</evidence>
<name>A0A432VUF7_9GAMM</name>
<dbReference type="AlphaFoldDB" id="A0A432VUF7"/>
<organism evidence="1 2">
    <name type="scientific">Aliidiomarina haloalkalitolerans</name>
    <dbReference type="NCBI Taxonomy" id="859059"/>
    <lineage>
        <taxon>Bacteria</taxon>
        <taxon>Pseudomonadati</taxon>
        <taxon>Pseudomonadota</taxon>
        <taxon>Gammaproteobacteria</taxon>
        <taxon>Alteromonadales</taxon>
        <taxon>Idiomarinaceae</taxon>
        <taxon>Aliidiomarina</taxon>
    </lineage>
</organism>
<dbReference type="EMBL" id="PIPI01000003">
    <property type="protein sequence ID" value="RUO20164.1"/>
    <property type="molecule type" value="Genomic_DNA"/>
</dbReference>
<accession>A0A432VUF7</accession>
<proteinExistence type="predicted"/>
<dbReference type="RefSeq" id="WP_126792148.1">
    <property type="nucleotide sequence ID" value="NZ_PIPI01000003.1"/>
</dbReference>
<comment type="caution">
    <text evidence="1">The sequence shown here is derived from an EMBL/GenBank/DDBJ whole genome shotgun (WGS) entry which is preliminary data.</text>
</comment>
<keyword evidence="2" id="KW-1185">Reference proteome</keyword>
<gene>
    <name evidence="1" type="ORF">CWE06_05940</name>
</gene>
<reference evidence="1 2" key="1">
    <citation type="journal article" date="2011" name="Front. Microbiol.">
        <title>Genomic signatures of strain selection and enhancement in Bacillus atrophaeus var. globigii, a historical biowarfare simulant.</title>
        <authorList>
            <person name="Gibbons H.S."/>
            <person name="Broomall S.M."/>
            <person name="McNew L.A."/>
            <person name="Daligault H."/>
            <person name="Chapman C."/>
            <person name="Bruce D."/>
            <person name="Karavis M."/>
            <person name="Krepps M."/>
            <person name="McGregor P.A."/>
            <person name="Hong C."/>
            <person name="Park K.H."/>
            <person name="Akmal A."/>
            <person name="Feldman A."/>
            <person name="Lin J.S."/>
            <person name="Chang W.E."/>
            <person name="Higgs B.W."/>
            <person name="Demirev P."/>
            <person name="Lindquist J."/>
            <person name="Liem A."/>
            <person name="Fochler E."/>
            <person name="Read T.D."/>
            <person name="Tapia R."/>
            <person name="Johnson S."/>
            <person name="Bishop-Lilly K.A."/>
            <person name="Detter C."/>
            <person name="Han C."/>
            <person name="Sozhamannan S."/>
            <person name="Rosenzweig C.N."/>
            <person name="Skowronski E.W."/>
        </authorList>
    </citation>
    <scope>NUCLEOTIDE SEQUENCE [LARGE SCALE GENOMIC DNA]</scope>
    <source>
        <strain evidence="1 2">AK5</strain>
    </source>
</reference>